<feature type="domain" description="Response regulatory" evidence="3">
    <location>
        <begin position="10"/>
        <end position="129"/>
    </location>
</feature>
<dbReference type="InterPro" id="IPR052048">
    <property type="entry name" value="ST_Response_Regulator"/>
</dbReference>
<proteinExistence type="predicted"/>
<dbReference type="PROSITE" id="PS50005">
    <property type="entry name" value="TPR"/>
    <property type="match status" value="1"/>
</dbReference>
<dbReference type="SMART" id="SM00028">
    <property type="entry name" value="TPR"/>
    <property type="match status" value="3"/>
</dbReference>
<dbReference type="Pfam" id="PF13432">
    <property type="entry name" value="TPR_16"/>
    <property type="match status" value="1"/>
</dbReference>
<organism evidence="4 5">
    <name type="scientific">Rheinheimera marina</name>
    <dbReference type="NCBI Taxonomy" id="1774958"/>
    <lineage>
        <taxon>Bacteria</taxon>
        <taxon>Pseudomonadati</taxon>
        <taxon>Pseudomonadota</taxon>
        <taxon>Gammaproteobacteria</taxon>
        <taxon>Chromatiales</taxon>
        <taxon>Chromatiaceae</taxon>
        <taxon>Rheinheimera</taxon>
    </lineage>
</organism>
<dbReference type="SUPFAM" id="SSF52172">
    <property type="entry name" value="CheY-like"/>
    <property type="match status" value="1"/>
</dbReference>
<dbReference type="Proteomes" id="UP001595962">
    <property type="component" value="Unassembled WGS sequence"/>
</dbReference>
<dbReference type="InterPro" id="IPR001789">
    <property type="entry name" value="Sig_transdc_resp-reg_receiver"/>
</dbReference>
<dbReference type="EMBL" id="JBHSGB010000017">
    <property type="protein sequence ID" value="MFC4656673.1"/>
    <property type="molecule type" value="Genomic_DNA"/>
</dbReference>
<keyword evidence="5" id="KW-1185">Reference proteome</keyword>
<evidence type="ECO:0000259" key="3">
    <source>
        <dbReference type="PROSITE" id="PS50110"/>
    </source>
</evidence>
<dbReference type="RefSeq" id="WP_377335956.1">
    <property type="nucleotide sequence ID" value="NZ_JBHSGB010000017.1"/>
</dbReference>
<name>A0ABV9JQX1_9GAMM</name>
<keyword evidence="1" id="KW-0597">Phosphoprotein</keyword>
<dbReference type="CDD" id="cd17589">
    <property type="entry name" value="REC_TPR"/>
    <property type="match status" value="1"/>
</dbReference>
<protein>
    <submittedName>
        <fullName evidence="4">Response regulator</fullName>
    </submittedName>
</protein>
<dbReference type="PANTHER" id="PTHR43228:SF1">
    <property type="entry name" value="TWO-COMPONENT RESPONSE REGULATOR ARR22"/>
    <property type="match status" value="1"/>
</dbReference>
<dbReference type="SUPFAM" id="SSF48452">
    <property type="entry name" value="TPR-like"/>
    <property type="match status" value="1"/>
</dbReference>
<dbReference type="Gene3D" id="3.40.50.2300">
    <property type="match status" value="1"/>
</dbReference>
<accession>A0ABV9JQX1</accession>
<evidence type="ECO:0000256" key="1">
    <source>
        <dbReference type="PROSITE-ProRule" id="PRU00169"/>
    </source>
</evidence>
<dbReference type="InterPro" id="IPR011990">
    <property type="entry name" value="TPR-like_helical_dom_sf"/>
</dbReference>
<keyword evidence="2" id="KW-0802">TPR repeat</keyword>
<dbReference type="InterPro" id="IPR019734">
    <property type="entry name" value="TPR_rpt"/>
</dbReference>
<dbReference type="PANTHER" id="PTHR43228">
    <property type="entry name" value="TWO-COMPONENT RESPONSE REGULATOR"/>
    <property type="match status" value="1"/>
</dbReference>
<comment type="caution">
    <text evidence="4">The sequence shown here is derived from an EMBL/GenBank/DDBJ whole genome shotgun (WGS) entry which is preliminary data.</text>
</comment>
<dbReference type="Gene3D" id="1.25.40.10">
    <property type="entry name" value="Tetratricopeptide repeat domain"/>
    <property type="match status" value="2"/>
</dbReference>
<feature type="repeat" description="TPR" evidence="2">
    <location>
        <begin position="461"/>
        <end position="494"/>
    </location>
</feature>
<evidence type="ECO:0000256" key="2">
    <source>
        <dbReference type="PROSITE-ProRule" id="PRU00339"/>
    </source>
</evidence>
<feature type="modified residue" description="4-aspartylphosphate" evidence="1">
    <location>
        <position position="60"/>
    </location>
</feature>
<evidence type="ECO:0000313" key="4">
    <source>
        <dbReference type="EMBL" id="MFC4656673.1"/>
    </source>
</evidence>
<sequence length="562" mass="64408">MPYKTLENLRVLIVDDQRPFQLLLKGILYSMGATNIAFVQTGEQALSKCSHIPFDVLFVDYNLGSGKNGRQLLEDLREKKLLHPAAIYMIVTGENHVPMVIGAVEIEPDDYIIKPFSQSVLRTRLQKIQNRKAQLAPIYQAMHDDQPELVIEACKQERATSSRYQNLCTRIQAETHLKLQQYADAESLLSEVLAFNRVNWALLLQARLCFEQKRFDESMEFCNEAIDTNRLFAEAMDLKARNLIAQGQLEEAMAIVTHAVTISPFSVSRQNLLMDIARELSDLPSLVMASKQIYEITRRAARQEVIHLLNYIRTVIDAASRSEETAQRNKYQQEALLALHRAKREDTVIRDFDFELFESLCQARLESLSGQQYLAKKTYAEVAERVEAQLTAEADPETPDDVPPPPHSTADAILLLNQIGEYEQAVALADRLQSFSGVVDPVLQKLFDEQQQRVEQRRVQFQELNKRGIQSYKEGNYSQALQLFEQALDVAPMNTGSALNLIQTAIQMMADPKLKKPVDLVEKCRKTFRVVDNMPLPEHHKERYKELLNQFNKLKEEKRSFR</sequence>
<dbReference type="SMART" id="SM00448">
    <property type="entry name" value="REC"/>
    <property type="match status" value="1"/>
</dbReference>
<dbReference type="Pfam" id="PF00072">
    <property type="entry name" value="Response_reg"/>
    <property type="match status" value="1"/>
</dbReference>
<dbReference type="InterPro" id="IPR011006">
    <property type="entry name" value="CheY-like_superfamily"/>
</dbReference>
<reference evidence="5" key="1">
    <citation type="journal article" date="2019" name="Int. J. Syst. Evol. Microbiol.">
        <title>The Global Catalogue of Microorganisms (GCM) 10K type strain sequencing project: providing services to taxonomists for standard genome sequencing and annotation.</title>
        <authorList>
            <consortium name="The Broad Institute Genomics Platform"/>
            <consortium name="The Broad Institute Genome Sequencing Center for Infectious Disease"/>
            <person name="Wu L."/>
            <person name="Ma J."/>
        </authorList>
    </citation>
    <scope>NUCLEOTIDE SEQUENCE [LARGE SCALE GENOMIC DNA]</scope>
    <source>
        <strain evidence="5">DT28</strain>
    </source>
</reference>
<evidence type="ECO:0000313" key="5">
    <source>
        <dbReference type="Proteomes" id="UP001595962"/>
    </source>
</evidence>
<gene>
    <name evidence="4" type="ORF">ACFO3I_16765</name>
</gene>
<dbReference type="PROSITE" id="PS50110">
    <property type="entry name" value="RESPONSE_REGULATORY"/>
    <property type="match status" value="1"/>
</dbReference>